<keyword evidence="3" id="KW-1185">Reference proteome</keyword>
<dbReference type="EMBL" id="CAMPGE010025553">
    <property type="protein sequence ID" value="CAI2383296.1"/>
    <property type="molecule type" value="Genomic_DNA"/>
</dbReference>
<reference evidence="2" key="1">
    <citation type="submission" date="2023-07" db="EMBL/GenBank/DDBJ databases">
        <authorList>
            <consortium name="AG Swart"/>
            <person name="Singh M."/>
            <person name="Singh A."/>
            <person name="Seah K."/>
            <person name="Emmerich C."/>
        </authorList>
    </citation>
    <scope>NUCLEOTIDE SEQUENCE</scope>
    <source>
        <strain evidence="2">DP1</strain>
    </source>
</reference>
<evidence type="ECO:0000313" key="2">
    <source>
        <dbReference type="EMBL" id="CAI2383296.1"/>
    </source>
</evidence>
<protein>
    <submittedName>
        <fullName evidence="2">Uncharacterized protein</fullName>
    </submittedName>
</protein>
<feature type="compositionally biased region" description="Acidic residues" evidence="1">
    <location>
        <begin position="46"/>
        <end position="58"/>
    </location>
</feature>
<organism evidence="2 3">
    <name type="scientific">Euplotes crassus</name>
    <dbReference type="NCBI Taxonomy" id="5936"/>
    <lineage>
        <taxon>Eukaryota</taxon>
        <taxon>Sar</taxon>
        <taxon>Alveolata</taxon>
        <taxon>Ciliophora</taxon>
        <taxon>Intramacronucleata</taxon>
        <taxon>Spirotrichea</taxon>
        <taxon>Hypotrichia</taxon>
        <taxon>Euplotida</taxon>
        <taxon>Euplotidae</taxon>
        <taxon>Moneuplotes</taxon>
    </lineage>
</organism>
<dbReference type="AlphaFoldDB" id="A0AAD1Y3K2"/>
<evidence type="ECO:0000256" key="1">
    <source>
        <dbReference type="SAM" id="MobiDB-lite"/>
    </source>
</evidence>
<comment type="caution">
    <text evidence="2">The sequence shown here is derived from an EMBL/GenBank/DDBJ whole genome shotgun (WGS) entry which is preliminary data.</text>
</comment>
<feature type="compositionally biased region" description="Basic residues" evidence="1">
    <location>
        <begin position="66"/>
        <end position="83"/>
    </location>
</feature>
<gene>
    <name evidence="2" type="ORF">ECRASSUSDP1_LOCUS24793</name>
</gene>
<proteinExistence type="predicted"/>
<sequence>MGNQLVSVCCNSQDAKIDYTCNLPIQQRKTMPIEAPRTMGRLMDPAQDEPLTEPENTDGEGTKMIQPHHQRNLHMHKAIKSAS</sequence>
<name>A0AAD1Y3K2_EUPCR</name>
<accession>A0AAD1Y3K2</accession>
<evidence type="ECO:0000313" key="3">
    <source>
        <dbReference type="Proteomes" id="UP001295684"/>
    </source>
</evidence>
<dbReference type="Proteomes" id="UP001295684">
    <property type="component" value="Unassembled WGS sequence"/>
</dbReference>
<feature type="region of interest" description="Disordered" evidence="1">
    <location>
        <begin position="32"/>
        <end position="83"/>
    </location>
</feature>